<dbReference type="NCBIfam" id="NF009191">
    <property type="entry name" value="PRK12539.1"/>
    <property type="match status" value="1"/>
</dbReference>
<dbReference type="InterPro" id="IPR014284">
    <property type="entry name" value="RNA_pol_sigma-70_dom"/>
</dbReference>
<evidence type="ECO:0000259" key="7">
    <source>
        <dbReference type="Pfam" id="PF08281"/>
    </source>
</evidence>
<name>A0A1L3FCS7_BRAJP</name>
<accession>A0A1L3FCS7</accession>
<dbReference type="RefSeq" id="WP_071912784.1">
    <property type="nucleotide sequence ID" value="NZ_CP017637.1"/>
</dbReference>
<reference evidence="8 9" key="1">
    <citation type="submission" date="2016-11" db="EMBL/GenBank/DDBJ databases">
        <title>Complete Genome Sequence of Bradyrhizobium sp. strain J5, an isolated from soybean nodule in Hokkaido.</title>
        <authorList>
            <person name="Kanehara K."/>
        </authorList>
    </citation>
    <scope>NUCLEOTIDE SEQUENCE [LARGE SCALE GENOMIC DNA]</scope>
    <source>
        <strain evidence="8 9">J5</strain>
    </source>
</reference>
<evidence type="ECO:0000256" key="3">
    <source>
        <dbReference type="ARBA" id="ARBA00023082"/>
    </source>
</evidence>
<organism evidence="8 9">
    <name type="scientific">Bradyrhizobium japonicum</name>
    <dbReference type="NCBI Taxonomy" id="375"/>
    <lineage>
        <taxon>Bacteria</taxon>
        <taxon>Pseudomonadati</taxon>
        <taxon>Pseudomonadota</taxon>
        <taxon>Alphaproteobacteria</taxon>
        <taxon>Hyphomicrobiales</taxon>
        <taxon>Nitrobacteraceae</taxon>
        <taxon>Bradyrhizobium</taxon>
    </lineage>
</organism>
<evidence type="ECO:0000256" key="2">
    <source>
        <dbReference type="ARBA" id="ARBA00023015"/>
    </source>
</evidence>
<sequence>MTAHETELKTLMLASQRGDAAAYRTLLAKLAPRLRSYFKRKMMLGAGRGVEEAEDLVQETLLAIHLKRHTYDPDALFTPWLHAIARYKLIDRLRSSKMSRMDVPIDDHQELMAADDHASTEGTHDMAKLLGRLPRKTRQAIEAVKLEGKSVAETAARYGMSESNVKISIHRGLKALASFVGRDRDA</sequence>
<feature type="domain" description="RNA polymerase sigma-70 region 2" evidence="6">
    <location>
        <begin position="28"/>
        <end position="96"/>
    </location>
</feature>
<dbReference type="AlphaFoldDB" id="A0A1L3FCS7"/>
<protein>
    <submittedName>
        <fullName evidence="8">RNA polymerase subunit sigma</fullName>
    </submittedName>
</protein>
<dbReference type="Gene3D" id="1.10.10.10">
    <property type="entry name" value="Winged helix-like DNA-binding domain superfamily/Winged helix DNA-binding domain"/>
    <property type="match status" value="1"/>
</dbReference>
<dbReference type="InterPro" id="IPR039425">
    <property type="entry name" value="RNA_pol_sigma-70-like"/>
</dbReference>
<dbReference type="SUPFAM" id="SSF88659">
    <property type="entry name" value="Sigma3 and sigma4 domains of RNA polymerase sigma factors"/>
    <property type="match status" value="1"/>
</dbReference>
<keyword evidence="5" id="KW-0804">Transcription</keyword>
<evidence type="ECO:0000256" key="5">
    <source>
        <dbReference type="ARBA" id="ARBA00023163"/>
    </source>
</evidence>
<proteinExistence type="inferred from homology"/>
<dbReference type="NCBIfam" id="TIGR02937">
    <property type="entry name" value="sigma70-ECF"/>
    <property type="match status" value="1"/>
</dbReference>
<dbReference type="OrthoDB" id="7041663at2"/>
<dbReference type="Pfam" id="PF04542">
    <property type="entry name" value="Sigma70_r2"/>
    <property type="match status" value="1"/>
</dbReference>
<evidence type="ECO:0000259" key="6">
    <source>
        <dbReference type="Pfam" id="PF04542"/>
    </source>
</evidence>
<dbReference type="Gene3D" id="1.10.1740.10">
    <property type="match status" value="1"/>
</dbReference>
<comment type="similarity">
    <text evidence="1">Belongs to the sigma-70 factor family. ECF subfamily.</text>
</comment>
<evidence type="ECO:0000256" key="4">
    <source>
        <dbReference type="ARBA" id="ARBA00023125"/>
    </source>
</evidence>
<dbReference type="SUPFAM" id="SSF88946">
    <property type="entry name" value="Sigma2 domain of RNA polymerase sigma factors"/>
    <property type="match status" value="1"/>
</dbReference>
<gene>
    <name evidence="8" type="ORF">BKD09_22520</name>
</gene>
<dbReference type="InterPro" id="IPR013325">
    <property type="entry name" value="RNA_pol_sigma_r2"/>
</dbReference>
<dbReference type="InterPro" id="IPR013249">
    <property type="entry name" value="RNA_pol_sigma70_r4_t2"/>
</dbReference>
<keyword evidence="3" id="KW-0731">Sigma factor</keyword>
<dbReference type="InterPro" id="IPR036388">
    <property type="entry name" value="WH-like_DNA-bd_sf"/>
</dbReference>
<dbReference type="GO" id="GO:0003677">
    <property type="term" value="F:DNA binding"/>
    <property type="evidence" value="ECO:0007669"/>
    <property type="project" value="UniProtKB-KW"/>
</dbReference>
<dbReference type="InterPro" id="IPR007627">
    <property type="entry name" value="RNA_pol_sigma70_r2"/>
</dbReference>
<dbReference type="GO" id="GO:0006352">
    <property type="term" value="P:DNA-templated transcription initiation"/>
    <property type="evidence" value="ECO:0007669"/>
    <property type="project" value="InterPro"/>
</dbReference>
<dbReference type="Proteomes" id="UP000181962">
    <property type="component" value="Chromosome"/>
</dbReference>
<keyword evidence="4" id="KW-0238">DNA-binding</keyword>
<keyword evidence="2" id="KW-0805">Transcription regulation</keyword>
<dbReference type="EMBL" id="CP017637">
    <property type="protein sequence ID" value="APG11109.1"/>
    <property type="molecule type" value="Genomic_DNA"/>
</dbReference>
<dbReference type="PANTHER" id="PTHR43133:SF58">
    <property type="entry name" value="ECF RNA POLYMERASE SIGMA FACTOR SIGD"/>
    <property type="match status" value="1"/>
</dbReference>
<evidence type="ECO:0000313" key="9">
    <source>
        <dbReference type="Proteomes" id="UP000181962"/>
    </source>
</evidence>
<dbReference type="PANTHER" id="PTHR43133">
    <property type="entry name" value="RNA POLYMERASE ECF-TYPE SIGMA FACTO"/>
    <property type="match status" value="1"/>
</dbReference>
<evidence type="ECO:0000313" key="8">
    <source>
        <dbReference type="EMBL" id="APG11109.1"/>
    </source>
</evidence>
<dbReference type="Pfam" id="PF08281">
    <property type="entry name" value="Sigma70_r4_2"/>
    <property type="match status" value="1"/>
</dbReference>
<dbReference type="InterPro" id="IPR013324">
    <property type="entry name" value="RNA_pol_sigma_r3/r4-like"/>
</dbReference>
<dbReference type="GO" id="GO:0016987">
    <property type="term" value="F:sigma factor activity"/>
    <property type="evidence" value="ECO:0007669"/>
    <property type="project" value="UniProtKB-KW"/>
</dbReference>
<feature type="domain" description="RNA polymerase sigma factor 70 region 4 type 2" evidence="7">
    <location>
        <begin position="127"/>
        <end position="176"/>
    </location>
</feature>
<evidence type="ECO:0000256" key="1">
    <source>
        <dbReference type="ARBA" id="ARBA00010641"/>
    </source>
</evidence>